<accession>M7YLG5</accession>
<sequence length="94" mass="10709">MAQACRTTPLRLPHQLHQATLCMLTSFRDASTTHSSRPHLLLLPHEGFMLQLIMHVLSIKSRCRLRAPQPAQRLGEKDGNQFPMSQHDQIVAIF</sequence>
<reference evidence="1" key="1">
    <citation type="journal article" date="2013" name="Nature">
        <title>Draft genome of the wheat A-genome progenitor Triticum urartu.</title>
        <authorList>
            <person name="Ling H.Q."/>
            <person name="Zhao S."/>
            <person name="Liu D."/>
            <person name="Wang J."/>
            <person name="Sun H."/>
            <person name="Zhang C."/>
            <person name="Fan H."/>
            <person name="Li D."/>
            <person name="Dong L."/>
            <person name="Tao Y."/>
            <person name="Gao C."/>
            <person name="Wu H."/>
            <person name="Li Y."/>
            <person name="Cui Y."/>
            <person name="Guo X."/>
            <person name="Zheng S."/>
            <person name="Wang B."/>
            <person name="Yu K."/>
            <person name="Liang Q."/>
            <person name="Yang W."/>
            <person name="Lou X."/>
            <person name="Chen J."/>
            <person name="Feng M."/>
            <person name="Jian J."/>
            <person name="Zhang X."/>
            <person name="Luo G."/>
            <person name="Jiang Y."/>
            <person name="Liu J."/>
            <person name="Wang Z."/>
            <person name="Sha Y."/>
            <person name="Zhang B."/>
            <person name="Wu H."/>
            <person name="Tang D."/>
            <person name="Shen Q."/>
            <person name="Xue P."/>
            <person name="Zou S."/>
            <person name="Wang X."/>
            <person name="Liu X."/>
            <person name="Wang F."/>
            <person name="Yang Y."/>
            <person name="An X."/>
            <person name="Dong Z."/>
            <person name="Zhang K."/>
            <person name="Zhang X."/>
            <person name="Luo M.C."/>
            <person name="Dvorak J."/>
            <person name="Tong Y."/>
            <person name="Wang J."/>
            <person name="Yang H."/>
            <person name="Li Z."/>
            <person name="Wang D."/>
            <person name="Zhang A."/>
            <person name="Wang J."/>
        </authorList>
    </citation>
    <scope>NUCLEOTIDE SEQUENCE</scope>
</reference>
<organism evidence="1">
    <name type="scientific">Triticum urartu</name>
    <name type="common">Red wild einkorn</name>
    <name type="synonym">Crithodium urartu</name>
    <dbReference type="NCBI Taxonomy" id="4572"/>
    <lineage>
        <taxon>Eukaryota</taxon>
        <taxon>Viridiplantae</taxon>
        <taxon>Streptophyta</taxon>
        <taxon>Embryophyta</taxon>
        <taxon>Tracheophyta</taxon>
        <taxon>Spermatophyta</taxon>
        <taxon>Magnoliopsida</taxon>
        <taxon>Liliopsida</taxon>
        <taxon>Poales</taxon>
        <taxon>Poaceae</taxon>
        <taxon>BOP clade</taxon>
        <taxon>Pooideae</taxon>
        <taxon>Triticodae</taxon>
        <taxon>Triticeae</taxon>
        <taxon>Triticinae</taxon>
        <taxon>Triticum</taxon>
    </lineage>
</organism>
<proteinExistence type="predicted"/>
<evidence type="ECO:0000313" key="1">
    <source>
        <dbReference type="EMBL" id="EMS47736.1"/>
    </source>
</evidence>
<name>M7YLG5_TRIUA</name>
<protein>
    <submittedName>
        <fullName evidence="1">Uncharacterized protein</fullName>
    </submittedName>
</protein>
<dbReference type="AlphaFoldDB" id="M7YLG5"/>
<gene>
    <name evidence="1" type="ORF">TRIUR3_28495</name>
</gene>
<dbReference type="EMBL" id="KD256924">
    <property type="protein sequence ID" value="EMS47736.1"/>
    <property type="molecule type" value="Genomic_DNA"/>
</dbReference>